<name>A0A5D0NVT8_9ACTN</name>
<dbReference type="GO" id="GO:0008893">
    <property type="term" value="F:guanosine-3',5'-bis(diphosphate) 3'-diphosphatase activity"/>
    <property type="evidence" value="ECO:0007669"/>
    <property type="project" value="TreeGrafter"/>
</dbReference>
<evidence type="ECO:0000313" key="2">
    <source>
        <dbReference type="Proteomes" id="UP000323380"/>
    </source>
</evidence>
<dbReference type="STRING" id="1220554.GCA_001552135_06762"/>
<dbReference type="Gene3D" id="1.10.3210.10">
    <property type="entry name" value="Hypothetical protein af1432"/>
    <property type="match status" value="1"/>
</dbReference>
<accession>A0A5D0NVT8</accession>
<organism evidence="1 2">
    <name type="scientific">Actinomadura chibensis</name>
    <dbReference type="NCBI Taxonomy" id="392828"/>
    <lineage>
        <taxon>Bacteria</taxon>
        <taxon>Bacillati</taxon>
        <taxon>Actinomycetota</taxon>
        <taxon>Actinomycetes</taxon>
        <taxon>Streptosporangiales</taxon>
        <taxon>Thermomonosporaceae</taxon>
        <taxon>Actinomadura</taxon>
    </lineage>
</organism>
<dbReference type="Pfam" id="PF13328">
    <property type="entry name" value="HD_4"/>
    <property type="match status" value="1"/>
</dbReference>
<gene>
    <name evidence="1" type="ORF">FXF69_03865</name>
</gene>
<keyword evidence="1" id="KW-0378">Hydrolase</keyword>
<dbReference type="EMBL" id="VSFG01000001">
    <property type="protein sequence ID" value="TYB48352.1"/>
    <property type="molecule type" value="Genomic_DNA"/>
</dbReference>
<sequence length="200" mass="22336">MEVFTHWRTWDEARAALAGPEIDLDIDVDAVGRAAEAARRWHGDQRRPTGEPYVEHLLEALEVLVSGPRVTDTAVLSAALLHDVVEDTSATLADVEAEFGPVVAELVDWVTKPPAGGAGRQAKRAARAAYLRRLRDAPRDAVLVKLADRASNVQTLDRTAPDFQRRYYAETVTYIIPLAEAHPWFADWYAAWRRSFAHLK</sequence>
<dbReference type="RefSeq" id="WP_067901219.1">
    <property type="nucleotide sequence ID" value="NZ_VSFG01000001.1"/>
</dbReference>
<dbReference type="SUPFAM" id="SSF109604">
    <property type="entry name" value="HD-domain/PDEase-like"/>
    <property type="match status" value="1"/>
</dbReference>
<evidence type="ECO:0000313" key="1">
    <source>
        <dbReference type="EMBL" id="TYB48352.1"/>
    </source>
</evidence>
<dbReference type="AlphaFoldDB" id="A0A5D0NVT8"/>
<dbReference type="PANTHER" id="PTHR46246">
    <property type="entry name" value="GUANOSINE-3',5'-BIS(DIPHOSPHATE) 3'-PYROPHOSPHOHYDROLASE MESH1"/>
    <property type="match status" value="1"/>
</dbReference>
<keyword evidence="2" id="KW-1185">Reference proteome</keyword>
<reference evidence="1 2" key="1">
    <citation type="submission" date="2019-08" db="EMBL/GenBank/DDBJ databases">
        <title>Actinomadura sp. nov. CYP1-5 isolated from mountain soil.</title>
        <authorList>
            <person name="Songsumanus A."/>
            <person name="Kuncharoen N."/>
            <person name="Kudo T."/>
            <person name="Yuki M."/>
            <person name="Igarashi Y."/>
            <person name="Tanasupawat S."/>
        </authorList>
    </citation>
    <scope>NUCLEOTIDE SEQUENCE [LARGE SCALE GENOMIC DNA]</scope>
    <source>
        <strain evidence="1 2">JCM 14158</strain>
    </source>
</reference>
<dbReference type="InterPro" id="IPR052194">
    <property type="entry name" value="MESH1"/>
</dbReference>
<proteinExistence type="predicted"/>
<dbReference type="PANTHER" id="PTHR46246:SF1">
    <property type="entry name" value="GUANOSINE-3',5'-BIS(DIPHOSPHATE) 3'-PYROPHOSPHOHYDROLASE MESH1"/>
    <property type="match status" value="1"/>
</dbReference>
<dbReference type="Proteomes" id="UP000323380">
    <property type="component" value="Unassembled WGS sequence"/>
</dbReference>
<comment type="caution">
    <text evidence="1">The sequence shown here is derived from an EMBL/GenBank/DDBJ whole genome shotgun (WGS) entry which is preliminary data.</text>
</comment>
<protein>
    <submittedName>
        <fullName evidence="1">Bifunctional (P)ppGpp synthetase/guanosine-3',5'-bis(Diphosphate) 3'-pyrophosphohydrolase</fullName>
    </submittedName>
</protein>